<dbReference type="InterPro" id="IPR050223">
    <property type="entry name" value="D-isomer_2-hydroxyacid_DH"/>
</dbReference>
<dbReference type="AlphaFoldDB" id="N6WRT5"/>
<dbReference type="eggNOG" id="COG0111">
    <property type="taxonomic scope" value="Bacteria"/>
</dbReference>
<dbReference type="GO" id="GO:0033711">
    <property type="term" value="F:4-phosphoerythronate dehydrogenase activity"/>
    <property type="evidence" value="ECO:0007669"/>
    <property type="project" value="UniProtKB-EC"/>
</dbReference>
<dbReference type="Proteomes" id="UP000013165">
    <property type="component" value="Unassembled WGS sequence"/>
</dbReference>
<comment type="subcellular location">
    <subcellularLocation>
        <location evidence="5">Cytoplasm</location>
    </subcellularLocation>
</comment>
<keyword evidence="3 5" id="KW-0520">NAD</keyword>
<dbReference type="Gene3D" id="3.30.1370.170">
    <property type="match status" value="1"/>
</dbReference>
<evidence type="ECO:0000256" key="1">
    <source>
        <dbReference type="ARBA" id="ARBA00022490"/>
    </source>
</evidence>
<dbReference type="GO" id="GO:0051287">
    <property type="term" value="F:NAD binding"/>
    <property type="evidence" value="ECO:0007669"/>
    <property type="project" value="InterPro"/>
</dbReference>
<feature type="binding site" evidence="5">
    <location>
        <position position="66"/>
    </location>
    <ligand>
        <name>substrate</name>
    </ligand>
</feature>
<feature type="binding site" evidence="5">
    <location>
        <position position="258"/>
    </location>
    <ligand>
        <name>substrate</name>
    </ligand>
</feature>
<feature type="domain" description="D-isomer specific 2-hydroxyacid dehydrogenase catalytic" evidence="6">
    <location>
        <begin position="10"/>
        <end position="279"/>
    </location>
</feature>
<dbReference type="InterPro" id="IPR029753">
    <property type="entry name" value="D-isomer_DH_CS"/>
</dbReference>
<dbReference type="InterPro" id="IPR006139">
    <property type="entry name" value="D-isomer_2_OHA_DH_cat_dom"/>
</dbReference>
<dbReference type="GO" id="GO:0030267">
    <property type="term" value="F:glyoxylate reductase (NADPH) activity"/>
    <property type="evidence" value="ECO:0007669"/>
    <property type="project" value="TreeGrafter"/>
</dbReference>
<dbReference type="HOGENOM" id="CLU_019796_4_0_6"/>
<dbReference type="Pfam" id="PF11890">
    <property type="entry name" value="DUF3410"/>
    <property type="match status" value="1"/>
</dbReference>
<sequence length="383" mass="42353">MLIVADENIPLLDQFFEEIGTIRRVSGRTMTSADVRDADVLLVRSVTRVDRQLLEDSRVKFVGTATIGTDHVDVAWLESQGIAFACAPGCNAASVVDYVLSVLSVYAEKRAMEGWTDLSVGIVGAGNVGRRLATRLDKLGFDIKVNDPPREAEEPDEGFDSLEDALGCDVVTLHTPLTRYGNHPTRHLMNAERLRRLNPSQLLINTSRGGVVDCEALSSRLADADAPQVVLDVWEGEPQVSAELASRVWLMTPHIAGYSLEGKVGGTEMIYQSLCHFLGLPVRKKSGQFMADPALSKLSFTSSANARDAAQLAIRACYDVRRDDSRFRRWVLELPEGERAAAFDAMRRDYPVRREFSSTKIQLKGGAKELQQVFKALEFKLKL</sequence>
<feature type="binding site" evidence="5">
    <location>
        <position position="232"/>
    </location>
    <ligand>
        <name>NAD(+)</name>
        <dbReference type="ChEBI" id="CHEBI:57540"/>
    </ligand>
</feature>
<evidence type="ECO:0000313" key="10">
    <source>
        <dbReference type="Proteomes" id="UP000013165"/>
    </source>
</evidence>
<dbReference type="GO" id="GO:0008615">
    <property type="term" value="P:pyridoxine biosynthetic process"/>
    <property type="evidence" value="ECO:0007669"/>
    <property type="project" value="UniProtKB-UniRule"/>
</dbReference>
<dbReference type="PROSITE" id="PS00671">
    <property type="entry name" value="D_2_HYDROXYACID_DH_3"/>
    <property type="match status" value="1"/>
</dbReference>
<dbReference type="UniPathway" id="UPA00244">
    <property type="reaction ID" value="UER00310"/>
</dbReference>
<protein>
    <recommendedName>
        <fullName evidence="5">Erythronate-4-phosphate dehydrogenase</fullName>
        <ecNumber evidence="5">1.1.1.290</ecNumber>
    </recommendedName>
</protein>
<feature type="binding site" evidence="5">
    <location>
        <position position="175"/>
    </location>
    <ligand>
        <name>NAD(+)</name>
        <dbReference type="ChEBI" id="CHEBI:57540"/>
    </ligand>
</feature>
<evidence type="ECO:0000259" key="6">
    <source>
        <dbReference type="Pfam" id="PF00389"/>
    </source>
</evidence>
<evidence type="ECO:0000313" key="9">
    <source>
        <dbReference type="EMBL" id="ENO13717.1"/>
    </source>
</evidence>
<dbReference type="PANTHER" id="PTHR10996:SF178">
    <property type="entry name" value="2-HYDROXYACID DEHYDROGENASE YGL185C-RELATED"/>
    <property type="match status" value="1"/>
</dbReference>
<comment type="catalytic activity">
    <reaction evidence="5">
        <text>4-phospho-D-erythronate + NAD(+) = (R)-3-hydroxy-2-oxo-4-phosphooxybutanoate + NADH + H(+)</text>
        <dbReference type="Rhea" id="RHEA:18829"/>
        <dbReference type="ChEBI" id="CHEBI:15378"/>
        <dbReference type="ChEBI" id="CHEBI:57540"/>
        <dbReference type="ChEBI" id="CHEBI:57945"/>
        <dbReference type="ChEBI" id="CHEBI:58538"/>
        <dbReference type="ChEBI" id="CHEBI:58766"/>
        <dbReference type="EC" id="1.1.1.290"/>
    </reaction>
</comment>
<dbReference type="EC" id="1.1.1.290" evidence="5"/>
<comment type="pathway">
    <text evidence="5">Cofactor biosynthesis; pyridoxine 5'-phosphate biosynthesis; pyridoxine 5'-phosphate from D-erythrose 4-phosphate: step 2/5.</text>
</comment>
<dbReference type="PATRIC" id="fig|626887.3.peg.4003"/>
<evidence type="ECO:0000256" key="5">
    <source>
        <dbReference type="HAMAP-Rule" id="MF_01825"/>
    </source>
</evidence>
<evidence type="ECO:0000256" key="2">
    <source>
        <dbReference type="ARBA" id="ARBA00023002"/>
    </source>
</evidence>
<comment type="similarity">
    <text evidence="5">Belongs to the D-isomer specific 2-hydroxyacid dehydrogenase family. PdxB subfamily.</text>
</comment>
<feature type="binding site" evidence="5">
    <location>
        <position position="147"/>
    </location>
    <ligand>
        <name>NAD(+)</name>
        <dbReference type="ChEBI" id="CHEBI:57540"/>
    </ligand>
</feature>
<dbReference type="HAMAP" id="MF_01825">
    <property type="entry name" value="PdxB"/>
    <property type="match status" value="1"/>
</dbReference>
<dbReference type="Pfam" id="PF00389">
    <property type="entry name" value="2-Hacid_dh"/>
    <property type="match status" value="1"/>
</dbReference>
<keyword evidence="1 5" id="KW-0963">Cytoplasm</keyword>
<dbReference type="Gene3D" id="3.40.50.720">
    <property type="entry name" value="NAD(P)-binding Rossmann-like Domain"/>
    <property type="match status" value="2"/>
</dbReference>
<comment type="function">
    <text evidence="5">Catalyzes the oxidation of erythronate-4-phosphate to 3-hydroxy-2-oxo-4-phosphonooxybutanoate.</text>
</comment>
<accession>N6WRT5</accession>
<dbReference type="Pfam" id="PF02826">
    <property type="entry name" value="2-Hacid_dh_C"/>
    <property type="match status" value="1"/>
</dbReference>
<dbReference type="GO" id="GO:0046983">
    <property type="term" value="F:protein dimerization activity"/>
    <property type="evidence" value="ECO:0007669"/>
    <property type="project" value="InterPro"/>
</dbReference>
<evidence type="ECO:0000256" key="3">
    <source>
        <dbReference type="ARBA" id="ARBA00023027"/>
    </source>
</evidence>
<keyword evidence="2 5" id="KW-0560">Oxidoreductase</keyword>
<comment type="caution">
    <text evidence="5">Lacks conserved residue(s) required for the propagation of feature annotation.</text>
</comment>
<dbReference type="InterPro" id="IPR020921">
    <property type="entry name" value="Erythronate-4-P_DHase"/>
</dbReference>
<reference evidence="9 10" key="1">
    <citation type="journal article" date="2013" name="Genome Announc.">
        <title>Genome Sequence of the Polycyclic Aromatic Hydrocarbon-Degrading Bacterium Strain Marinobacter nanhaiticus D15-8WT.</title>
        <authorList>
            <person name="Cui Z."/>
            <person name="Gao W."/>
            <person name="Li Q."/>
            <person name="Xu G."/>
            <person name="Zheng L."/>
        </authorList>
    </citation>
    <scope>NUCLEOTIDE SEQUENCE [LARGE SCALE GENOMIC DNA]</scope>
    <source>
        <strain evidence="9 10">D15-8W</strain>
    </source>
</reference>
<feature type="domain" description="D-isomer specific 2-hydroxyacid dehydrogenase NAD-binding" evidence="7">
    <location>
        <begin position="115"/>
        <end position="256"/>
    </location>
</feature>
<dbReference type="STRING" id="626887.J057_20015"/>
<dbReference type="SUPFAM" id="SSF51735">
    <property type="entry name" value="NAD(P)-binding Rossmann-fold domains"/>
    <property type="match status" value="1"/>
</dbReference>
<dbReference type="PANTHER" id="PTHR10996">
    <property type="entry name" value="2-HYDROXYACID DEHYDROGENASE-RELATED"/>
    <property type="match status" value="1"/>
</dbReference>
<feature type="active site" evidence="5">
    <location>
        <position position="237"/>
    </location>
</feature>
<dbReference type="OrthoDB" id="9770208at2"/>
<evidence type="ECO:0000256" key="4">
    <source>
        <dbReference type="ARBA" id="ARBA00023096"/>
    </source>
</evidence>
<proteinExistence type="inferred from homology"/>
<name>N6WRT5_9GAMM</name>
<feature type="active site" description="Proton donor" evidence="5">
    <location>
        <position position="254"/>
    </location>
</feature>
<dbReference type="InterPro" id="IPR036291">
    <property type="entry name" value="NAD(P)-bd_dom_sf"/>
</dbReference>
<dbReference type="GO" id="GO:0005829">
    <property type="term" value="C:cytosol"/>
    <property type="evidence" value="ECO:0007669"/>
    <property type="project" value="TreeGrafter"/>
</dbReference>
<dbReference type="SUPFAM" id="SSF52283">
    <property type="entry name" value="Formate/glycerate dehydrogenase catalytic domain-like"/>
    <property type="match status" value="1"/>
</dbReference>
<dbReference type="InterPro" id="IPR006140">
    <property type="entry name" value="D-isomer_DH_NAD-bd"/>
</dbReference>
<dbReference type="EMBL" id="APLQ01000014">
    <property type="protein sequence ID" value="ENO13717.1"/>
    <property type="molecule type" value="Genomic_DNA"/>
</dbReference>
<dbReference type="CDD" id="cd12158">
    <property type="entry name" value="ErythrP_dh"/>
    <property type="match status" value="1"/>
</dbReference>
<feature type="domain" description="Erythronate-4-phosphate dehydrogenase dimerisation" evidence="8">
    <location>
        <begin position="290"/>
        <end position="374"/>
    </location>
</feature>
<feature type="binding site" evidence="5">
    <location>
        <position position="257"/>
    </location>
    <ligand>
        <name>NAD(+)</name>
        <dbReference type="ChEBI" id="CHEBI:57540"/>
    </ligand>
</feature>
<gene>
    <name evidence="5" type="primary">pdxB</name>
    <name evidence="9" type="ORF">J057_20015</name>
</gene>
<dbReference type="RefSeq" id="WP_004581938.1">
    <property type="nucleotide sequence ID" value="NZ_AP028878.1"/>
</dbReference>
<feature type="binding site" evidence="5">
    <location>
        <position position="45"/>
    </location>
    <ligand>
        <name>substrate</name>
    </ligand>
</feature>
<dbReference type="InterPro" id="IPR024531">
    <property type="entry name" value="Erythronate-4-P_DHase_dimer"/>
</dbReference>
<comment type="subunit">
    <text evidence="5">Homodimer.</text>
</comment>
<dbReference type="NCBIfam" id="NF001309">
    <property type="entry name" value="PRK00257.1"/>
    <property type="match status" value="1"/>
</dbReference>
<dbReference type="GO" id="GO:0016618">
    <property type="term" value="F:hydroxypyruvate reductase [NAD(P)H] activity"/>
    <property type="evidence" value="ECO:0007669"/>
    <property type="project" value="TreeGrafter"/>
</dbReference>
<evidence type="ECO:0000259" key="8">
    <source>
        <dbReference type="Pfam" id="PF11890"/>
    </source>
</evidence>
<organism evidence="9 10">
    <name type="scientific">Marinobacter nanhaiticus D15-8W</name>
    <dbReference type="NCBI Taxonomy" id="626887"/>
    <lineage>
        <taxon>Bacteria</taxon>
        <taxon>Pseudomonadati</taxon>
        <taxon>Pseudomonadota</taxon>
        <taxon>Gammaproteobacteria</taxon>
        <taxon>Pseudomonadales</taxon>
        <taxon>Marinobacteraceae</taxon>
        <taxon>Marinobacter</taxon>
    </lineage>
</organism>
<comment type="caution">
    <text evidence="9">The sequence shown here is derived from an EMBL/GenBank/DDBJ whole genome shotgun (WGS) entry which is preliminary data.</text>
</comment>
<evidence type="ECO:0000259" key="7">
    <source>
        <dbReference type="Pfam" id="PF02826"/>
    </source>
</evidence>
<feature type="active site" evidence="5">
    <location>
        <position position="208"/>
    </location>
</feature>
<dbReference type="InterPro" id="IPR038251">
    <property type="entry name" value="PdxB_dimer_sf"/>
</dbReference>
<keyword evidence="10" id="KW-1185">Reference proteome</keyword>
<keyword evidence="4 5" id="KW-0664">Pyridoxine biosynthesis</keyword>